<evidence type="ECO:0000313" key="1">
    <source>
        <dbReference type="EMBL" id="KAL1279498.1"/>
    </source>
</evidence>
<reference evidence="1 2" key="1">
    <citation type="submission" date="2023-09" db="EMBL/GenBank/DDBJ databases">
        <authorList>
            <person name="Wang M."/>
        </authorList>
    </citation>
    <scope>NUCLEOTIDE SEQUENCE [LARGE SCALE GENOMIC DNA]</scope>
    <source>
        <strain evidence="1">GT-2023</strain>
        <tissue evidence="1">Liver</tissue>
    </source>
</reference>
<keyword evidence="2" id="KW-1185">Reference proteome</keyword>
<dbReference type="Proteomes" id="UP001558613">
    <property type="component" value="Unassembled WGS sequence"/>
</dbReference>
<proteinExistence type="predicted"/>
<protein>
    <submittedName>
        <fullName evidence="1">Uncharacterized protein</fullName>
    </submittedName>
</protein>
<name>A0ABR3NR50_9TELE</name>
<comment type="caution">
    <text evidence="1">The sequence shown here is derived from an EMBL/GenBank/DDBJ whole genome shotgun (WGS) entry which is preliminary data.</text>
</comment>
<accession>A0ABR3NR50</accession>
<sequence>MANSKQVHKATRPVDHDYNLTALTEACDEEEIEAMMVETAKTRDDHTPLPSPNPKKLKQPDEITNEVIFDAIQTLIKRFDEQDKRLKRIEKTMEENAQAVKVNKEDIGELKGKRTSH</sequence>
<gene>
    <name evidence="1" type="ORF">QQF64_026171</name>
</gene>
<dbReference type="EMBL" id="JAYMGO010000003">
    <property type="protein sequence ID" value="KAL1279498.1"/>
    <property type="molecule type" value="Genomic_DNA"/>
</dbReference>
<organism evidence="1 2">
    <name type="scientific">Cirrhinus molitorella</name>
    <name type="common">mud carp</name>
    <dbReference type="NCBI Taxonomy" id="172907"/>
    <lineage>
        <taxon>Eukaryota</taxon>
        <taxon>Metazoa</taxon>
        <taxon>Chordata</taxon>
        <taxon>Craniata</taxon>
        <taxon>Vertebrata</taxon>
        <taxon>Euteleostomi</taxon>
        <taxon>Actinopterygii</taxon>
        <taxon>Neopterygii</taxon>
        <taxon>Teleostei</taxon>
        <taxon>Ostariophysi</taxon>
        <taxon>Cypriniformes</taxon>
        <taxon>Cyprinidae</taxon>
        <taxon>Labeoninae</taxon>
        <taxon>Labeonini</taxon>
        <taxon>Cirrhinus</taxon>
    </lineage>
</organism>
<evidence type="ECO:0000313" key="2">
    <source>
        <dbReference type="Proteomes" id="UP001558613"/>
    </source>
</evidence>